<dbReference type="Proteomes" id="UP001285908">
    <property type="component" value="Unassembled WGS sequence"/>
</dbReference>
<dbReference type="EMBL" id="JAULSX010000002">
    <property type="protein sequence ID" value="KAK3497614.1"/>
    <property type="molecule type" value="Genomic_DNA"/>
</dbReference>
<name>A0AAJ0ID95_9PEZI</name>
<evidence type="ECO:0000313" key="2">
    <source>
        <dbReference type="EMBL" id="KAK3497614.1"/>
    </source>
</evidence>
<dbReference type="AlphaFoldDB" id="A0AAJ0ID95"/>
<protein>
    <submittedName>
        <fullName evidence="2">Uncharacterized protein</fullName>
    </submittedName>
</protein>
<reference evidence="2 3" key="1">
    <citation type="journal article" date="2023" name="Mol. Phylogenet. Evol.">
        <title>Genome-scale phylogeny and comparative genomics of the fungal order Sordariales.</title>
        <authorList>
            <person name="Hensen N."/>
            <person name="Bonometti L."/>
            <person name="Westerberg I."/>
            <person name="Brannstrom I.O."/>
            <person name="Guillou S."/>
            <person name="Cros-Aarteil S."/>
            <person name="Calhoun S."/>
            <person name="Haridas S."/>
            <person name="Kuo A."/>
            <person name="Mondo S."/>
            <person name="Pangilinan J."/>
            <person name="Riley R."/>
            <person name="LaButti K."/>
            <person name="Andreopoulos B."/>
            <person name="Lipzen A."/>
            <person name="Chen C."/>
            <person name="Yan M."/>
            <person name="Daum C."/>
            <person name="Ng V."/>
            <person name="Clum A."/>
            <person name="Steindorff A."/>
            <person name="Ohm R.A."/>
            <person name="Martin F."/>
            <person name="Silar P."/>
            <person name="Natvig D.O."/>
            <person name="Lalanne C."/>
            <person name="Gautier V."/>
            <person name="Ament-Velasquez S.L."/>
            <person name="Kruys A."/>
            <person name="Hutchinson M.I."/>
            <person name="Powell A.J."/>
            <person name="Barry K."/>
            <person name="Miller A.N."/>
            <person name="Grigoriev I.V."/>
            <person name="Debuchy R."/>
            <person name="Gladieux P."/>
            <person name="Hiltunen Thoren M."/>
            <person name="Johannesson H."/>
        </authorList>
    </citation>
    <scope>NUCLEOTIDE SEQUENCE [LARGE SCALE GENOMIC DNA]</scope>
    <source>
        <strain evidence="2 3">FGSC 10403</strain>
    </source>
</reference>
<evidence type="ECO:0000313" key="3">
    <source>
        <dbReference type="Proteomes" id="UP001285908"/>
    </source>
</evidence>
<comment type="caution">
    <text evidence="2">The sequence shown here is derived from an EMBL/GenBank/DDBJ whole genome shotgun (WGS) entry which is preliminary data.</text>
</comment>
<gene>
    <name evidence="2" type="ORF">B0T23DRAFT_402720</name>
</gene>
<keyword evidence="3" id="KW-1185">Reference proteome</keyword>
<feature type="region of interest" description="Disordered" evidence="1">
    <location>
        <begin position="87"/>
        <end position="112"/>
    </location>
</feature>
<sequence>MDYKKTGTKLVQSLVEEAEMAMIPLFKPGFMLKIALPDDGEESASASPALFASRKVRRHMCVLRVIGDPVIGHGPSSIEKKVGSCVARPKGRNSHDATTSAAKSPRAHPQQLVWPPTANIPRDIQGFDAKIDSQLNCGGKNEGLTVRCDCPPSML</sequence>
<dbReference type="RefSeq" id="XP_062695878.1">
    <property type="nucleotide sequence ID" value="XM_062838703.1"/>
</dbReference>
<accession>A0AAJ0ID95</accession>
<organism evidence="2 3">
    <name type="scientific">Neurospora hispaniola</name>
    <dbReference type="NCBI Taxonomy" id="588809"/>
    <lineage>
        <taxon>Eukaryota</taxon>
        <taxon>Fungi</taxon>
        <taxon>Dikarya</taxon>
        <taxon>Ascomycota</taxon>
        <taxon>Pezizomycotina</taxon>
        <taxon>Sordariomycetes</taxon>
        <taxon>Sordariomycetidae</taxon>
        <taxon>Sordariales</taxon>
        <taxon>Sordariaceae</taxon>
        <taxon>Neurospora</taxon>
    </lineage>
</organism>
<evidence type="ECO:0000256" key="1">
    <source>
        <dbReference type="SAM" id="MobiDB-lite"/>
    </source>
</evidence>
<dbReference type="GeneID" id="87876325"/>
<proteinExistence type="predicted"/>